<gene>
    <name evidence="2" type="ORF">SAMN05444167_3737</name>
</gene>
<reference evidence="2 3" key="1">
    <citation type="submission" date="2016-10" db="EMBL/GenBank/DDBJ databases">
        <authorList>
            <person name="de Groot N.N."/>
        </authorList>
    </citation>
    <scope>NUCLEOTIDE SEQUENCE [LARGE SCALE GENOMIC DNA]</scope>
    <source>
        <strain evidence="2 3">GAS232</strain>
    </source>
</reference>
<dbReference type="RefSeq" id="WP_083346486.1">
    <property type="nucleotide sequence ID" value="NZ_LT629690.1"/>
</dbReference>
<dbReference type="InterPro" id="IPR025309">
    <property type="entry name" value="KTSC_dom"/>
</dbReference>
<evidence type="ECO:0000259" key="1">
    <source>
        <dbReference type="Pfam" id="PF13619"/>
    </source>
</evidence>
<sequence length="66" mass="7553">MVSIRAMRYDEVSQVLTVDFRNWGGTKRYFDVPPSEWAQLQAVFAKAAYLQNVIAHKHRSEALLAA</sequence>
<organism evidence="2 3">
    <name type="scientific">Terriglobus roseus</name>
    <dbReference type="NCBI Taxonomy" id="392734"/>
    <lineage>
        <taxon>Bacteria</taxon>
        <taxon>Pseudomonadati</taxon>
        <taxon>Acidobacteriota</taxon>
        <taxon>Terriglobia</taxon>
        <taxon>Terriglobales</taxon>
        <taxon>Acidobacteriaceae</taxon>
        <taxon>Terriglobus</taxon>
    </lineage>
</organism>
<dbReference type="OrthoDB" id="122795at2"/>
<evidence type="ECO:0000313" key="2">
    <source>
        <dbReference type="EMBL" id="SDF93252.1"/>
    </source>
</evidence>
<protein>
    <submittedName>
        <fullName evidence="2">KTSC domain-containing protein</fullName>
    </submittedName>
</protein>
<accession>A0A1G7Q3X4</accession>
<dbReference type="EMBL" id="LT629690">
    <property type="protein sequence ID" value="SDF93252.1"/>
    <property type="molecule type" value="Genomic_DNA"/>
</dbReference>
<feature type="domain" description="KTSC" evidence="1">
    <location>
        <begin position="3"/>
        <end position="56"/>
    </location>
</feature>
<dbReference type="AlphaFoldDB" id="A0A1G7Q3X4"/>
<evidence type="ECO:0000313" key="3">
    <source>
        <dbReference type="Proteomes" id="UP000182427"/>
    </source>
</evidence>
<proteinExistence type="predicted"/>
<name>A0A1G7Q3X4_9BACT</name>
<dbReference type="Pfam" id="PF13619">
    <property type="entry name" value="KTSC"/>
    <property type="match status" value="1"/>
</dbReference>
<keyword evidence="3" id="KW-1185">Reference proteome</keyword>
<dbReference type="Proteomes" id="UP000182427">
    <property type="component" value="Chromosome I"/>
</dbReference>